<accession>A0A0E0GA36</accession>
<dbReference type="HOGENOM" id="CLU_1279431_0_0_1"/>
<keyword evidence="2" id="KW-1185">Reference proteome</keyword>
<sequence>MDGHDSRVASAGSLGTWHTRPPPSFISLTVAYVGPSAGRRCVGTVREKERRGRVPSGANPYCVLRPAHPRSTAINLRGLASRGGSSEFRFTRCTQGWELRFTCGQKEHRGISSEERVGSTCAAIMNIWIPFVTGSALAAISKRNSLVGDILACALHAAARISVIPLYGFLASHVCDGPPHHHVIFLRQIKKIAQKAVRFHFPPVTVCALHIFIVIS</sequence>
<organism evidence="1">
    <name type="scientific">Oryza nivara</name>
    <name type="common">Indian wild rice</name>
    <name type="synonym">Oryza sativa f. spontanea</name>
    <dbReference type="NCBI Taxonomy" id="4536"/>
    <lineage>
        <taxon>Eukaryota</taxon>
        <taxon>Viridiplantae</taxon>
        <taxon>Streptophyta</taxon>
        <taxon>Embryophyta</taxon>
        <taxon>Tracheophyta</taxon>
        <taxon>Spermatophyta</taxon>
        <taxon>Magnoliopsida</taxon>
        <taxon>Liliopsida</taxon>
        <taxon>Poales</taxon>
        <taxon>Poaceae</taxon>
        <taxon>BOP clade</taxon>
        <taxon>Oryzoideae</taxon>
        <taxon>Oryzeae</taxon>
        <taxon>Oryzinae</taxon>
        <taxon>Oryza</taxon>
    </lineage>
</organism>
<name>A0A0E0GA36_ORYNI</name>
<evidence type="ECO:0000313" key="2">
    <source>
        <dbReference type="Proteomes" id="UP000006591"/>
    </source>
</evidence>
<dbReference type="AlphaFoldDB" id="A0A0E0GA36"/>
<proteinExistence type="predicted"/>
<dbReference type="Proteomes" id="UP000006591">
    <property type="component" value="Chromosome 2"/>
</dbReference>
<dbReference type="EnsemblPlants" id="ONIVA02G27450.1">
    <property type="protein sequence ID" value="ONIVA02G27450.1"/>
    <property type="gene ID" value="ONIVA02G27450"/>
</dbReference>
<reference evidence="1" key="2">
    <citation type="submission" date="2018-04" db="EMBL/GenBank/DDBJ databases">
        <title>OnivRS2 (Oryza nivara Reference Sequence Version 2).</title>
        <authorList>
            <person name="Zhang J."/>
            <person name="Kudrna D."/>
            <person name="Lee S."/>
            <person name="Talag J."/>
            <person name="Rajasekar S."/>
            <person name="Welchert J."/>
            <person name="Hsing Y.-I."/>
            <person name="Wing R.A."/>
        </authorList>
    </citation>
    <scope>NUCLEOTIDE SEQUENCE [LARGE SCALE GENOMIC DNA]</scope>
    <source>
        <strain evidence="1">SL10</strain>
    </source>
</reference>
<evidence type="ECO:0000313" key="1">
    <source>
        <dbReference type="EnsemblPlants" id="ONIVA02G27450.1"/>
    </source>
</evidence>
<dbReference type="Gramene" id="ONIVA02G27450.1">
    <property type="protein sequence ID" value="ONIVA02G27450.1"/>
    <property type="gene ID" value="ONIVA02G27450"/>
</dbReference>
<protein>
    <submittedName>
        <fullName evidence="1">Uncharacterized protein</fullName>
    </submittedName>
</protein>
<reference evidence="1" key="1">
    <citation type="submission" date="2015-04" db="UniProtKB">
        <authorList>
            <consortium name="EnsemblPlants"/>
        </authorList>
    </citation>
    <scope>IDENTIFICATION</scope>
    <source>
        <strain evidence="1">SL10</strain>
    </source>
</reference>